<dbReference type="InterPro" id="IPR011542">
    <property type="entry name" value="SUF_FeS_clus_asmbl_SufD"/>
</dbReference>
<name>A0A4R7PFD5_9GAMM</name>
<dbReference type="Proteomes" id="UP000295341">
    <property type="component" value="Unassembled WGS sequence"/>
</dbReference>
<dbReference type="GO" id="GO:0016226">
    <property type="term" value="P:iron-sulfur cluster assembly"/>
    <property type="evidence" value="ECO:0007669"/>
    <property type="project" value="InterPro"/>
</dbReference>
<reference evidence="2 3" key="1">
    <citation type="submission" date="2019-03" db="EMBL/GenBank/DDBJ databases">
        <title>Genomic Encyclopedia of Type Strains, Phase IV (KMG-IV): sequencing the most valuable type-strain genomes for metagenomic binning, comparative biology and taxonomic classification.</title>
        <authorList>
            <person name="Goeker M."/>
        </authorList>
    </citation>
    <scope>NUCLEOTIDE SEQUENCE [LARGE SCALE GENOMIC DNA]</scope>
    <source>
        <strain evidence="2 3">DSM 26377</strain>
    </source>
</reference>
<dbReference type="InterPro" id="IPR037284">
    <property type="entry name" value="SUF_FeS_clus_asmbl_SufBD_sf"/>
</dbReference>
<dbReference type="NCBIfam" id="TIGR01981">
    <property type="entry name" value="sufD"/>
    <property type="match status" value="1"/>
</dbReference>
<accession>A0A4R7PFD5</accession>
<comment type="caution">
    <text evidence="2">The sequence shown here is derived from an EMBL/GenBank/DDBJ whole genome shotgun (WGS) entry which is preliminary data.</text>
</comment>
<dbReference type="AlphaFoldDB" id="A0A4R7PFD5"/>
<keyword evidence="3" id="KW-1185">Reference proteome</keyword>
<dbReference type="OrthoDB" id="9768262at2"/>
<dbReference type="SUPFAM" id="SSF101960">
    <property type="entry name" value="Stabilizer of iron transporter SufD"/>
    <property type="match status" value="1"/>
</dbReference>
<evidence type="ECO:0000313" key="3">
    <source>
        <dbReference type="Proteomes" id="UP000295341"/>
    </source>
</evidence>
<feature type="domain" description="SUF system FeS cluster assembly SufBD core" evidence="1">
    <location>
        <begin position="113"/>
        <end position="333"/>
    </location>
</feature>
<gene>
    <name evidence="2" type="ORF">DFR24_1890</name>
</gene>
<dbReference type="PANTHER" id="PTHR43575:SF1">
    <property type="entry name" value="PROTEIN ABCI7, CHLOROPLASTIC"/>
    <property type="match status" value="1"/>
</dbReference>
<evidence type="ECO:0000313" key="2">
    <source>
        <dbReference type="EMBL" id="TDU32492.1"/>
    </source>
</evidence>
<dbReference type="InterPro" id="IPR055346">
    <property type="entry name" value="Fe-S_cluster_assembly_SufBD"/>
</dbReference>
<dbReference type="PANTHER" id="PTHR43575">
    <property type="entry name" value="PROTEIN ABCI7, CHLOROPLASTIC"/>
    <property type="match status" value="1"/>
</dbReference>
<dbReference type="InterPro" id="IPR000825">
    <property type="entry name" value="SUF_FeS_clus_asmbl_SufBD_core"/>
</dbReference>
<sequence length="369" mass="40241">MGSMNSPLQHYADAFERLPEAARTTHRREALQRLLALGLPTPDLEDWKYTDLAALRELTPGPSDYRTIPEGAPPADADGLDAFNATFAVDGLDVEIAAKADLAEPLLATGTGHRRHRIRVGRHARALLRIELDPDAEFQTAFFDVDLAEGASLQVLRTQDATPDAQLITRIRARLGRDAKLDVSTVDLGGKLGRHDLNVDLAEPGAEVRLRGLFVASGSGLIDNHTRFDHRAPHGTSRELVRGLAHDSGRGVFNGRIVVHPGAQKTDSEQRIANLILSPKAEINAKPELEIYADDVKCAHGATFGQLDLTALFYLRSRGLPEAEARALLTLAFAMEPLRQIPNAAFRNEALKRVATHLRSDLDEAALVS</sequence>
<organism evidence="2 3">
    <name type="scientific">Panacagrimonas perspica</name>
    <dbReference type="NCBI Taxonomy" id="381431"/>
    <lineage>
        <taxon>Bacteria</taxon>
        <taxon>Pseudomonadati</taxon>
        <taxon>Pseudomonadota</taxon>
        <taxon>Gammaproteobacteria</taxon>
        <taxon>Nevskiales</taxon>
        <taxon>Nevskiaceae</taxon>
        <taxon>Panacagrimonas</taxon>
    </lineage>
</organism>
<proteinExistence type="predicted"/>
<protein>
    <submittedName>
        <fullName evidence="2">Fe-S cluster assembly protein SufD</fullName>
    </submittedName>
</protein>
<dbReference type="Pfam" id="PF01458">
    <property type="entry name" value="SUFBD_core"/>
    <property type="match status" value="1"/>
</dbReference>
<evidence type="ECO:0000259" key="1">
    <source>
        <dbReference type="Pfam" id="PF01458"/>
    </source>
</evidence>
<dbReference type="EMBL" id="SOBT01000008">
    <property type="protein sequence ID" value="TDU32492.1"/>
    <property type="molecule type" value="Genomic_DNA"/>
</dbReference>